<organism evidence="1 2">
    <name type="scientific">Achlya hypogyna</name>
    <name type="common">Oomycete</name>
    <name type="synonym">Protoachlya hypogyna</name>
    <dbReference type="NCBI Taxonomy" id="1202772"/>
    <lineage>
        <taxon>Eukaryota</taxon>
        <taxon>Sar</taxon>
        <taxon>Stramenopiles</taxon>
        <taxon>Oomycota</taxon>
        <taxon>Saprolegniomycetes</taxon>
        <taxon>Saprolegniales</taxon>
        <taxon>Achlyaceae</taxon>
        <taxon>Achlya</taxon>
    </lineage>
</organism>
<proteinExistence type="predicted"/>
<evidence type="ECO:0000313" key="1">
    <source>
        <dbReference type="EMBL" id="OQR91483.1"/>
    </source>
</evidence>
<sequence length="1099" mass="117081">MTSCVCGTALTERDATFAVSHGNRVRVYASSELYLLHEFSSLHGRIVVLAHTTFCDALVTLEADTDGDCYLCVYHDWRAPSLGAHKLVRAYTLPLAIADPDAVCLSVCSFTGRVAVAMPSSPGVNLWQTSDGFFEHVMELSVDMPIARVAVHGAYLAVASATEVRVLEVQVTTDAGGPGPTAPSVKPPLQKKELIYNTLEKDHIPTVRIPSLSGQAPAPSPAATPRTRVRVMGKDDARLEAYNLAGLIRDQDVRVNAAMEYVKCTTKVLLQRFVPPNHAITALRFLPETIDNGRLAQSQSYTRLLVGTASEAFLYYVLADHVDPTRGQMAKKILQRADDPLRGIVEPITITSGDQASFTAVPRPHESGRVVMYYKFSAPVACITANSSFLFAATLAGLEVWSLWSPCHHLAAQKAFESLFVPQPTQPQLLGIRPLLSPAHAIVALDAHVVVLTSPPGTVHRRYLRNASAVAAVRAPLLPFEMRAPAPRPEAIGDGHVFVYPQSPPATIFASAKAATSGASVTADQIDLLLSLFSLYRFRADVGLDVLHAGRGLGPKETAAVRLETKLYDSLARACAAHVAAIYTTPAHRNLTRAALLFVASNVASRDVLVAFRALDGGDDVDRDVIDATALYLEAFLFPKKEPARYLGLAPPLGDADADATFTGVVLRHYGDHAPEQLARLVIDSALVWSLLDLDFCLGVLRGTRHKTILLRMAMLVVVVRVNRGPREEIDAFLDAKAACGPGASAYSYATLADQVAWLAENYPEPLVHLCVTHPEFLIQKHPTSLDDSPVLPGVYRSWLADALRERAPVKFLAALELIVHSATGHRNPLPVIVAFALGVTGDTGVAAARRILGEPAPPPRSFSADDVLVLATLHFLLLHLQAQAAAPDAPTVAVGVELVDAVVRLGAADAATQAAVAAVLAPRASLLPKKLPALPAFVAPFLAQLPAVSPHIQHTLRQLAVLVCHLVGDANADAMLLLACSSAAEGPVALLVQLLLLPRVDRLADGLALLAASAEYRILLVPYAVAFAQSLADWKLLLDVTLAGPEMAEVLPEALAHLSGSVSPADLLAILPDDVDACAVLGALESSVRKAAPAPTAA</sequence>
<dbReference type="AlphaFoldDB" id="A0A1V9Z0M3"/>
<dbReference type="PANTHER" id="PTHR28633">
    <property type="entry name" value="HERMANSKY-PUDLAK SYNDROME 3 PROTEIN"/>
    <property type="match status" value="1"/>
</dbReference>
<protein>
    <recommendedName>
        <fullName evidence="3">BLOC-2 complex member HPS3 N-terminal domain-containing protein</fullName>
    </recommendedName>
</protein>
<dbReference type="EMBL" id="JNBR01000525">
    <property type="protein sequence ID" value="OQR91483.1"/>
    <property type="molecule type" value="Genomic_DNA"/>
</dbReference>
<evidence type="ECO:0000313" key="2">
    <source>
        <dbReference type="Proteomes" id="UP000243579"/>
    </source>
</evidence>
<accession>A0A1V9Z0M3</accession>
<dbReference type="PANTHER" id="PTHR28633:SF1">
    <property type="entry name" value="BLOC-2 COMPLEX MEMBER HPS3"/>
    <property type="match status" value="1"/>
</dbReference>
<dbReference type="InterPro" id="IPR017216">
    <property type="entry name" value="HPS3"/>
</dbReference>
<reference evidence="1 2" key="1">
    <citation type="journal article" date="2014" name="Genome Biol. Evol.">
        <title>The secreted proteins of Achlya hypogyna and Thraustotheca clavata identify the ancestral oomycete secretome and reveal gene acquisitions by horizontal gene transfer.</title>
        <authorList>
            <person name="Misner I."/>
            <person name="Blouin N."/>
            <person name="Leonard G."/>
            <person name="Richards T.A."/>
            <person name="Lane C.E."/>
        </authorList>
    </citation>
    <scope>NUCLEOTIDE SEQUENCE [LARGE SCALE GENOMIC DNA]</scope>
    <source>
        <strain evidence="1 2">ATCC 48635</strain>
    </source>
</reference>
<comment type="caution">
    <text evidence="1">The sequence shown here is derived from an EMBL/GenBank/DDBJ whole genome shotgun (WGS) entry which is preliminary data.</text>
</comment>
<name>A0A1V9Z0M3_ACHHY</name>
<keyword evidence="2" id="KW-1185">Reference proteome</keyword>
<gene>
    <name evidence="1" type="ORF">ACHHYP_04660</name>
</gene>
<dbReference type="Proteomes" id="UP000243579">
    <property type="component" value="Unassembled WGS sequence"/>
</dbReference>
<evidence type="ECO:0008006" key="3">
    <source>
        <dbReference type="Google" id="ProtNLM"/>
    </source>
</evidence>
<dbReference type="OrthoDB" id="71731at2759"/>